<dbReference type="SUPFAM" id="SSF53474">
    <property type="entry name" value="alpha/beta-Hydrolases"/>
    <property type="match status" value="1"/>
</dbReference>
<evidence type="ECO:0000313" key="3">
    <source>
        <dbReference type="EMBL" id="CAJ2507134.1"/>
    </source>
</evidence>
<gene>
    <name evidence="3" type="ORF">KHLLAP_LOCUS7602</name>
</gene>
<organism evidence="3 4">
    <name type="scientific">Anthostomella pinea</name>
    <dbReference type="NCBI Taxonomy" id="933095"/>
    <lineage>
        <taxon>Eukaryota</taxon>
        <taxon>Fungi</taxon>
        <taxon>Dikarya</taxon>
        <taxon>Ascomycota</taxon>
        <taxon>Pezizomycotina</taxon>
        <taxon>Sordariomycetes</taxon>
        <taxon>Xylariomycetidae</taxon>
        <taxon>Xylariales</taxon>
        <taxon>Xylariaceae</taxon>
        <taxon>Anthostomella</taxon>
    </lineage>
</organism>
<evidence type="ECO:0000256" key="1">
    <source>
        <dbReference type="SAM" id="MobiDB-lite"/>
    </source>
</evidence>
<dbReference type="Gene3D" id="3.40.50.1820">
    <property type="entry name" value="alpha/beta hydrolase"/>
    <property type="match status" value="1"/>
</dbReference>
<dbReference type="InterPro" id="IPR029058">
    <property type="entry name" value="AB_hydrolase_fold"/>
</dbReference>
<comment type="caution">
    <text evidence="3">The sequence shown here is derived from an EMBL/GenBank/DDBJ whole genome shotgun (WGS) entry which is preliminary data.</text>
</comment>
<dbReference type="Pfam" id="PF12697">
    <property type="entry name" value="Abhydrolase_6"/>
    <property type="match status" value="1"/>
</dbReference>
<proteinExistence type="predicted"/>
<accession>A0AAI8VLI7</accession>
<dbReference type="EMBL" id="CAUWAG010000010">
    <property type="protein sequence ID" value="CAJ2507134.1"/>
    <property type="molecule type" value="Genomic_DNA"/>
</dbReference>
<evidence type="ECO:0000313" key="4">
    <source>
        <dbReference type="Proteomes" id="UP001295740"/>
    </source>
</evidence>
<sequence>MPNATLVLPRPGTAAKPGDEPQSIPAPSEEAFVATFGNLLPQASYLRTCHGRAAYYIFPATAGQPTTSSETPPTPRVLLIHGVQTPALGMQPLARELSTRFPHAQIVLVDLWGHGLSDTPLAPHDPPLFHALVEALLHELGWADAHFVGYSFGASTVASLAAARPELVASMVIIAPAGLIRSGNFSEVQRGYLRGGEGVEEQARAWILDWLEGGELVVPKDWKERVGRGEVVAKAVKDWELREHEGHAASVVAIFRDGGALDRHAEFAKAARTGIKHLCIMGEKDDVSSAEELQGLGLRNVEVVPDVGHAVVRERVQEVAQLIEEFWNRL</sequence>
<dbReference type="InterPro" id="IPR050228">
    <property type="entry name" value="Carboxylesterase_BioH"/>
</dbReference>
<reference evidence="3" key="1">
    <citation type="submission" date="2023-10" db="EMBL/GenBank/DDBJ databases">
        <authorList>
            <person name="Hackl T."/>
        </authorList>
    </citation>
    <scope>NUCLEOTIDE SEQUENCE</scope>
</reference>
<name>A0AAI8VLI7_9PEZI</name>
<dbReference type="InterPro" id="IPR000073">
    <property type="entry name" value="AB_hydrolase_1"/>
</dbReference>
<keyword evidence="4" id="KW-1185">Reference proteome</keyword>
<dbReference type="AlphaFoldDB" id="A0AAI8VLI7"/>
<dbReference type="PANTHER" id="PTHR43194:SF2">
    <property type="entry name" value="PEROXISOMAL MEMBRANE PROTEIN LPX1"/>
    <property type="match status" value="1"/>
</dbReference>
<dbReference type="PANTHER" id="PTHR43194">
    <property type="entry name" value="HYDROLASE ALPHA/BETA FOLD FAMILY"/>
    <property type="match status" value="1"/>
</dbReference>
<protein>
    <submittedName>
        <fullName evidence="3">Uu.00g083200.m01.CDS01</fullName>
    </submittedName>
</protein>
<dbReference type="Proteomes" id="UP001295740">
    <property type="component" value="Unassembled WGS sequence"/>
</dbReference>
<feature type="region of interest" description="Disordered" evidence="1">
    <location>
        <begin position="1"/>
        <end position="25"/>
    </location>
</feature>
<evidence type="ECO:0000259" key="2">
    <source>
        <dbReference type="Pfam" id="PF12697"/>
    </source>
</evidence>
<feature type="domain" description="AB hydrolase-1" evidence="2">
    <location>
        <begin position="77"/>
        <end position="321"/>
    </location>
</feature>